<evidence type="ECO:0000259" key="3">
    <source>
        <dbReference type="Pfam" id="PF05305"/>
    </source>
</evidence>
<protein>
    <recommendedName>
        <fullName evidence="3">DUF732 domain-containing protein</fullName>
    </recommendedName>
</protein>
<name>A0A917QF71_9NOCA</name>
<gene>
    <name evidence="4" type="ORF">GCM10011591_16930</name>
</gene>
<reference evidence="4" key="1">
    <citation type="journal article" date="2014" name="Int. J. Syst. Evol. Microbiol.">
        <title>Complete genome sequence of Corynebacterium casei LMG S-19264T (=DSM 44701T), isolated from a smear-ripened cheese.</title>
        <authorList>
            <consortium name="US DOE Joint Genome Institute (JGI-PGF)"/>
            <person name="Walter F."/>
            <person name="Albersmeier A."/>
            <person name="Kalinowski J."/>
            <person name="Ruckert C."/>
        </authorList>
    </citation>
    <scope>NUCLEOTIDE SEQUENCE</scope>
    <source>
        <strain evidence="4">CGMCC 4.7278</strain>
    </source>
</reference>
<feature type="chain" id="PRO_5036689276" description="DUF732 domain-containing protein" evidence="2">
    <location>
        <begin position="29"/>
        <end position="123"/>
    </location>
</feature>
<organism evidence="4 5">
    <name type="scientific">Nocardia camponoti</name>
    <dbReference type="NCBI Taxonomy" id="1616106"/>
    <lineage>
        <taxon>Bacteria</taxon>
        <taxon>Bacillati</taxon>
        <taxon>Actinomycetota</taxon>
        <taxon>Actinomycetes</taxon>
        <taxon>Mycobacteriales</taxon>
        <taxon>Nocardiaceae</taxon>
        <taxon>Nocardia</taxon>
    </lineage>
</organism>
<feature type="signal peptide" evidence="2">
    <location>
        <begin position="1"/>
        <end position="28"/>
    </location>
</feature>
<dbReference type="Proteomes" id="UP000612956">
    <property type="component" value="Unassembled WGS sequence"/>
</dbReference>
<feature type="region of interest" description="Disordered" evidence="1">
    <location>
        <begin position="25"/>
        <end position="47"/>
    </location>
</feature>
<sequence length="123" mass="13025">MIRRFSIAIATVAAASALTLGSATTATAAPDTGSGSGSGSSSSEPARSAADYQFLRATDYDDSSVKLQDAVISLAHTQCDYLDTNGNTARNRIYLAEESRGAITYPYLFLSAAIDAYCPWNRR</sequence>
<dbReference type="InterPro" id="IPR007969">
    <property type="entry name" value="DUF732"/>
</dbReference>
<dbReference type="EMBL" id="BMMW01000002">
    <property type="protein sequence ID" value="GGK46146.1"/>
    <property type="molecule type" value="Genomic_DNA"/>
</dbReference>
<dbReference type="AlphaFoldDB" id="A0A917QF71"/>
<comment type="caution">
    <text evidence="4">The sequence shown here is derived from an EMBL/GenBank/DDBJ whole genome shotgun (WGS) entry which is preliminary data.</text>
</comment>
<evidence type="ECO:0000313" key="4">
    <source>
        <dbReference type="EMBL" id="GGK46146.1"/>
    </source>
</evidence>
<proteinExistence type="predicted"/>
<dbReference type="Pfam" id="PF05305">
    <property type="entry name" value="DUF732"/>
    <property type="match status" value="1"/>
</dbReference>
<accession>A0A917QF71</accession>
<feature type="domain" description="DUF732" evidence="3">
    <location>
        <begin position="50"/>
        <end position="119"/>
    </location>
</feature>
<evidence type="ECO:0000256" key="1">
    <source>
        <dbReference type="SAM" id="MobiDB-lite"/>
    </source>
</evidence>
<dbReference type="RefSeq" id="WP_188828374.1">
    <property type="nucleotide sequence ID" value="NZ_BMMW01000002.1"/>
</dbReference>
<keyword evidence="2" id="KW-0732">Signal</keyword>
<reference evidence="4" key="2">
    <citation type="submission" date="2020-09" db="EMBL/GenBank/DDBJ databases">
        <authorList>
            <person name="Sun Q."/>
            <person name="Zhou Y."/>
        </authorList>
    </citation>
    <scope>NUCLEOTIDE SEQUENCE</scope>
    <source>
        <strain evidence="4">CGMCC 4.7278</strain>
    </source>
</reference>
<evidence type="ECO:0000256" key="2">
    <source>
        <dbReference type="SAM" id="SignalP"/>
    </source>
</evidence>
<evidence type="ECO:0000313" key="5">
    <source>
        <dbReference type="Proteomes" id="UP000612956"/>
    </source>
</evidence>
<keyword evidence="5" id="KW-1185">Reference proteome</keyword>